<feature type="coiled-coil region" evidence="1">
    <location>
        <begin position="77"/>
        <end position="114"/>
    </location>
</feature>
<accession>A0ABD1IQM9</accession>
<evidence type="ECO:0000256" key="1">
    <source>
        <dbReference type="SAM" id="Coils"/>
    </source>
</evidence>
<dbReference type="EMBL" id="JBHFQA010000024">
    <property type="protein sequence ID" value="KAL2077127.1"/>
    <property type="molecule type" value="Genomic_DNA"/>
</dbReference>
<keyword evidence="3" id="KW-1185">Reference proteome</keyword>
<reference evidence="2 3" key="1">
    <citation type="submission" date="2024-09" db="EMBL/GenBank/DDBJ databases">
        <title>A chromosome-level genome assembly of Gray's grenadier anchovy, Coilia grayii.</title>
        <authorList>
            <person name="Fu Z."/>
        </authorList>
    </citation>
    <scope>NUCLEOTIDE SEQUENCE [LARGE SCALE GENOMIC DNA]</scope>
    <source>
        <strain evidence="2">G4</strain>
        <tissue evidence="2">Muscle</tissue>
    </source>
</reference>
<evidence type="ECO:0008006" key="4">
    <source>
        <dbReference type="Google" id="ProtNLM"/>
    </source>
</evidence>
<protein>
    <recommendedName>
        <fullName evidence="4">Rho termination factor N-terminal domain-containing protein</fullName>
    </recommendedName>
</protein>
<gene>
    <name evidence="2" type="ORF">ACEWY4_026631</name>
</gene>
<proteinExistence type="predicted"/>
<dbReference type="Proteomes" id="UP001591681">
    <property type="component" value="Unassembled WGS sequence"/>
</dbReference>
<evidence type="ECO:0000313" key="3">
    <source>
        <dbReference type="Proteomes" id="UP001591681"/>
    </source>
</evidence>
<sequence length="166" mass="18848">MKKRVHKYKLDKLKRELEALGVDIHENGKKTKRELRKLLVRELKKNKYEIDEEPTEENGMGKSEGIVFPMEIPDDIADVLKDLDAVLNKEMEELERNEQKEDEVKAMLDNLQTTVKFALGSASSQPRANADEITGVVEKVQEKANNEALGGAKAIDLDDVVLKDFE</sequence>
<organism evidence="2 3">
    <name type="scientific">Coilia grayii</name>
    <name type="common">Gray's grenadier anchovy</name>
    <dbReference type="NCBI Taxonomy" id="363190"/>
    <lineage>
        <taxon>Eukaryota</taxon>
        <taxon>Metazoa</taxon>
        <taxon>Chordata</taxon>
        <taxon>Craniata</taxon>
        <taxon>Vertebrata</taxon>
        <taxon>Euteleostomi</taxon>
        <taxon>Actinopterygii</taxon>
        <taxon>Neopterygii</taxon>
        <taxon>Teleostei</taxon>
        <taxon>Clupei</taxon>
        <taxon>Clupeiformes</taxon>
        <taxon>Clupeoidei</taxon>
        <taxon>Engraulidae</taxon>
        <taxon>Coilinae</taxon>
        <taxon>Coilia</taxon>
    </lineage>
</organism>
<name>A0ABD1IQM9_9TELE</name>
<evidence type="ECO:0000313" key="2">
    <source>
        <dbReference type="EMBL" id="KAL2077127.1"/>
    </source>
</evidence>
<dbReference type="AlphaFoldDB" id="A0ABD1IQM9"/>
<keyword evidence="1" id="KW-0175">Coiled coil</keyword>
<comment type="caution">
    <text evidence="2">The sequence shown here is derived from an EMBL/GenBank/DDBJ whole genome shotgun (WGS) entry which is preliminary data.</text>
</comment>